<keyword evidence="2 3" id="KW-0413">Isomerase</keyword>
<dbReference type="NCBIfam" id="TIGR00035">
    <property type="entry name" value="asp_race"/>
    <property type="match status" value="1"/>
</dbReference>
<dbReference type="AlphaFoldDB" id="A0A6G7Y731"/>
<evidence type="ECO:0000313" key="3">
    <source>
        <dbReference type="EMBL" id="QIK72519.1"/>
    </source>
</evidence>
<dbReference type="Gene3D" id="3.40.50.1860">
    <property type="match status" value="2"/>
</dbReference>
<dbReference type="Pfam" id="PF01177">
    <property type="entry name" value="Asp_Glu_race"/>
    <property type="match status" value="1"/>
</dbReference>
<protein>
    <submittedName>
        <fullName evidence="3">Amino acid racemase</fullName>
        <ecNumber evidence="3">5.1.1.-</ecNumber>
    </submittedName>
</protein>
<evidence type="ECO:0000313" key="4">
    <source>
        <dbReference type="Proteomes" id="UP000501058"/>
    </source>
</evidence>
<dbReference type="InterPro" id="IPR004380">
    <property type="entry name" value="Asp_race"/>
</dbReference>
<dbReference type="EMBL" id="CP049865">
    <property type="protein sequence ID" value="QIK72519.1"/>
    <property type="molecule type" value="Genomic_DNA"/>
</dbReference>
<comment type="similarity">
    <text evidence="1">Belongs to the aspartate/glutamate racemases family.</text>
</comment>
<dbReference type="GO" id="GO:0047661">
    <property type="term" value="F:amino-acid racemase activity"/>
    <property type="evidence" value="ECO:0007669"/>
    <property type="project" value="InterPro"/>
</dbReference>
<organism evidence="3 4">
    <name type="scientific">Propioniciclava coleopterorum</name>
    <dbReference type="NCBI Taxonomy" id="2714937"/>
    <lineage>
        <taxon>Bacteria</taxon>
        <taxon>Bacillati</taxon>
        <taxon>Actinomycetota</taxon>
        <taxon>Actinomycetes</taxon>
        <taxon>Propionibacteriales</taxon>
        <taxon>Propionibacteriaceae</taxon>
        <taxon>Propioniciclava</taxon>
    </lineage>
</organism>
<evidence type="ECO:0000256" key="1">
    <source>
        <dbReference type="ARBA" id="ARBA00007847"/>
    </source>
</evidence>
<sequence>MQTIGIIGGMSWYSTINYYRIINAKVQEALGGHHSAKIMIDSLDFDEVRAMQVAEDWDAAGELLAEAGRCLQRAGADTVLIGTNLMHKVAPAVEAAMGVPLLHIADAVGAAATRQGFERLAILGTKWVMAEDFYAERLARHGITAIAPAPDRHEVIDGIIFDELTQGIVTDASRAVFVAEIQALKDAGAQAVVLACTEIELLISQADSPLPVIDSMATHAEAAAEACLAPISV</sequence>
<keyword evidence="4" id="KW-1185">Reference proteome</keyword>
<dbReference type="KEGG" id="prv:G7070_09865"/>
<dbReference type="SUPFAM" id="SSF53681">
    <property type="entry name" value="Aspartate/glutamate racemase"/>
    <property type="match status" value="2"/>
</dbReference>
<dbReference type="PANTHER" id="PTHR21198">
    <property type="entry name" value="GLUTAMATE RACEMASE"/>
    <property type="match status" value="1"/>
</dbReference>
<reference evidence="3 4" key="1">
    <citation type="submission" date="2020-03" db="EMBL/GenBank/DDBJ databases">
        <title>Propioniciclava sp. nov., isolated from Hydrophilus acuminatus.</title>
        <authorList>
            <person name="Hyun D.-W."/>
            <person name="Bae J.-W."/>
        </authorList>
    </citation>
    <scope>NUCLEOTIDE SEQUENCE [LARGE SCALE GENOMIC DNA]</scope>
    <source>
        <strain evidence="3 4">HDW11</strain>
    </source>
</reference>
<dbReference type="InterPro" id="IPR001920">
    <property type="entry name" value="Asp/Glu_race"/>
</dbReference>
<dbReference type="PANTHER" id="PTHR21198:SF7">
    <property type="entry name" value="ASPARTATE-GLUTAMATE RACEMASE FAMILY"/>
    <property type="match status" value="1"/>
</dbReference>
<accession>A0A6G7Y731</accession>
<evidence type="ECO:0000256" key="2">
    <source>
        <dbReference type="ARBA" id="ARBA00023235"/>
    </source>
</evidence>
<proteinExistence type="inferred from homology"/>
<gene>
    <name evidence="3" type="ORF">G7070_09865</name>
</gene>
<dbReference type="Proteomes" id="UP000501058">
    <property type="component" value="Chromosome"/>
</dbReference>
<dbReference type="EC" id="5.1.1.-" evidence="3"/>
<dbReference type="InterPro" id="IPR015942">
    <property type="entry name" value="Asp/Glu/hydantoin_racemase"/>
</dbReference>
<dbReference type="RefSeq" id="WP_166233593.1">
    <property type="nucleotide sequence ID" value="NZ_CP049865.1"/>
</dbReference>
<name>A0A6G7Y731_9ACTN</name>